<dbReference type="GO" id="GO:0009190">
    <property type="term" value="P:cyclic nucleotide biosynthetic process"/>
    <property type="evidence" value="ECO:0007669"/>
    <property type="project" value="InterPro"/>
</dbReference>
<dbReference type="EMBL" id="CP001819">
    <property type="protein sequence ID" value="ACZ21471.1"/>
    <property type="molecule type" value="Genomic_DNA"/>
</dbReference>
<dbReference type="KEGG" id="ske:Sked_15360"/>
<proteinExistence type="predicted"/>
<evidence type="ECO:0000313" key="3">
    <source>
        <dbReference type="Proteomes" id="UP000000322"/>
    </source>
</evidence>
<keyword evidence="3" id="KW-1185">Reference proteome</keyword>
<name>D1BFW0_SANKS</name>
<protein>
    <submittedName>
        <fullName evidence="2">Family 3 adenylate cyclase</fullName>
    </submittedName>
</protein>
<dbReference type="InterPro" id="IPR001054">
    <property type="entry name" value="A/G_cyclase"/>
</dbReference>
<accession>D1BFW0</accession>
<organism evidence="2 3">
    <name type="scientific">Sanguibacter keddieii (strain ATCC 51767 / DSM 10542 / NCFB 3025 / ST-74)</name>
    <dbReference type="NCBI Taxonomy" id="446469"/>
    <lineage>
        <taxon>Bacteria</taxon>
        <taxon>Bacillati</taxon>
        <taxon>Actinomycetota</taxon>
        <taxon>Actinomycetes</taxon>
        <taxon>Micrococcales</taxon>
        <taxon>Sanguibacteraceae</taxon>
        <taxon>Sanguibacter</taxon>
    </lineage>
</organism>
<dbReference type="Gene3D" id="3.30.70.1230">
    <property type="entry name" value="Nucleotide cyclase"/>
    <property type="match status" value="1"/>
</dbReference>
<evidence type="ECO:0000313" key="2">
    <source>
        <dbReference type="EMBL" id="ACZ21471.1"/>
    </source>
</evidence>
<dbReference type="SUPFAM" id="SSF55073">
    <property type="entry name" value="Nucleotide cyclase"/>
    <property type="match status" value="1"/>
</dbReference>
<sequence length="269" mass="29723">MTDYSKEHFGATVRENFTIRQDRSAAFEHAQLSARTHLETRSLGHPDFEDLEVGSKRSADMIAVFLDLSNFTGRTFWDDPDVTADLADAVLSGFIETVSKFGGYPLGLRGDGLFAGFTPGPKDFTAVMALGACAFALDAIEREVNPWLESQGLARLQARAGLDFGPITFIRTGSAHNNEINPIGFAANFAAKCEKIANSWEVVAGQGLVGLLPDERHFLEHERSPKRYTRDHETRSYKFFQCRWRGIVPHLPGVIRALDGSPTSEVKTC</sequence>
<dbReference type="Proteomes" id="UP000000322">
    <property type="component" value="Chromosome"/>
</dbReference>
<dbReference type="GO" id="GO:0035556">
    <property type="term" value="P:intracellular signal transduction"/>
    <property type="evidence" value="ECO:0007669"/>
    <property type="project" value="InterPro"/>
</dbReference>
<feature type="domain" description="Guanylate cyclase" evidence="1">
    <location>
        <begin position="62"/>
        <end position="194"/>
    </location>
</feature>
<dbReference type="GO" id="GO:0004016">
    <property type="term" value="F:adenylate cyclase activity"/>
    <property type="evidence" value="ECO:0007669"/>
    <property type="project" value="UniProtKB-ARBA"/>
</dbReference>
<dbReference type="HOGENOM" id="CLU_1034033_0_0_11"/>
<reference evidence="2 3" key="1">
    <citation type="journal article" date="2009" name="Stand. Genomic Sci.">
        <title>Complete genome sequence of Sanguibacter keddieii type strain (ST-74).</title>
        <authorList>
            <person name="Ivanova N."/>
            <person name="Sikorski J."/>
            <person name="Sims D."/>
            <person name="Brettin T."/>
            <person name="Detter J.C."/>
            <person name="Han C."/>
            <person name="Lapidus A."/>
            <person name="Copeland A."/>
            <person name="Glavina Del Rio T."/>
            <person name="Nolan M."/>
            <person name="Chen F."/>
            <person name="Lucas S."/>
            <person name="Tice H."/>
            <person name="Cheng J.F."/>
            <person name="Bruce D."/>
            <person name="Goodwin L."/>
            <person name="Pitluck S."/>
            <person name="Pati A."/>
            <person name="Mavromatis K."/>
            <person name="Chen A."/>
            <person name="Palaniappan K."/>
            <person name="D'haeseleer P."/>
            <person name="Chain P."/>
            <person name="Bristow J."/>
            <person name="Eisen J.A."/>
            <person name="Markowitz V."/>
            <person name="Hugenholtz P."/>
            <person name="Goker M."/>
            <person name="Pukall R."/>
            <person name="Klenk H.P."/>
            <person name="Kyrpides N.C."/>
        </authorList>
    </citation>
    <scope>NUCLEOTIDE SEQUENCE [LARGE SCALE GENOMIC DNA]</scope>
    <source>
        <strain evidence="3">ATCC 51767 / DSM 10542 / NCFB 3025 / ST-74</strain>
    </source>
</reference>
<dbReference type="eggNOG" id="COG2114">
    <property type="taxonomic scope" value="Bacteria"/>
</dbReference>
<dbReference type="STRING" id="446469.Sked_15360"/>
<dbReference type="InterPro" id="IPR029787">
    <property type="entry name" value="Nucleotide_cyclase"/>
</dbReference>
<dbReference type="PROSITE" id="PS50125">
    <property type="entry name" value="GUANYLATE_CYCLASE_2"/>
    <property type="match status" value="1"/>
</dbReference>
<evidence type="ECO:0000259" key="1">
    <source>
        <dbReference type="PROSITE" id="PS50125"/>
    </source>
</evidence>
<dbReference type="RefSeq" id="WP_012866540.1">
    <property type="nucleotide sequence ID" value="NC_013521.1"/>
</dbReference>
<gene>
    <name evidence="2" type="ordered locus">Sked_15360</name>
</gene>
<dbReference type="AlphaFoldDB" id="D1BFW0"/>